<sequence length="262" mass="30089">MKYFSNKGRRRKEDSDDGGHSHGRSAMMITHGRNEIKHDAERIKTEGRKIQKEEHFVTTARTAIQRDIACRHIKESDSPNKDGRNGGLETASETNTPEVRGLNKEEIESLRSYSTPWRNHLGATDHMTPLQMPSHPTNPVMTVYKRRVQQPELTPLQAKNLNLNKKGIKPGWLLRVYTNIWIDYEETFAPVAKMNTIRILFSLSANLGWCMQQYDVKNAFLHGELEEEVYMDPPPGFNHSLLPNQVCRLKKALYGLKQSPRA</sequence>
<organism evidence="3">
    <name type="scientific">Salix viminalis</name>
    <name type="common">Common osier</name>
    <name type="synonym">Basket willow</name>
    <dbReference type="NCBI Taxonomy" id="40686"/>
    <lineage>
        <taxon>Eukaryota</taxon>
        <taxon>Viridiplantae</taxon>
        <taxon>Streptophyta</taxon>
        <taxon>Embryophyta</taxon>
        <taxon>Tracheophyta</taxon>
        <taxon>Spermatophyta</taxon>
        <taxon>Magnoliopsida</taxon>
        <taxon>eudicotyledons</taxon>
        <taxon>Gunneridae</taxon>
        <taxon>Pentapetalae</taxon>
        <taxon>rosids</taxon>
        <taxon>fabids</taxon>
        <taxon>Malpighiales</taxon>
        <taxon>Salicaceae</taxon>
        <taxon>Saliceae</taxon>
        <taxon>Salix</taxon>
    </lineage>
</organism>
<name>A0A6N2MA72_SALVM</name>
<dbReference type="Pfam" id="PF07727">
    <property type="entry name" value="RVT_2"/>
    <property type="match status" value="1"/>
</dbReference>
<proteinExistence type="predicted"/>
<evidence type="ECO:0000256" key="1">
    <source>
        <dbReference type="SAM" id="MobiDB-lite"/>
    </source>
</evidence>
<protein>
    <recommendedName>
        <fullName evidence="2">Reverse transcriptase Ty1/copia-type domain-containing protein</fullName>
    </recommendedName>
</protein>
<dbReference type="EMBL" id="CAADRP010001730">
    <property type="protein sequence ID" value="VFU50450.1"/>
    <property type="molecule type" value="Genomic_DNA"/>
</dbReference>
<reference evidence="3" key="1">
    <citation type="submission" date="2019-03" db="EMBL/GenBank/DDBJ databases">
        <authorList>
            <person name="Mank J."/>
            <person name="Almeida P."/>
        </authorList>
    </citation>
    <scope>NUCLEOTIDE SEQUENCE</scope>
    <source>
        <strain evidence="3">78183</strain>
    </source>
</reference>
<feature type="compositionally biased region" description="Basic and acidic residues" evidence="1">
    <location>
        <begin position="11"/>
        <end position="20"/>
    </location>
</feature>
<dbReference type="AlphaFoldDB" id="A0A6N2MA72"/>
<gene>
    <name evidence="3" type="ORF">SVIM_LOCUS336310</name>
</gene>
<feature type="region of interest" description="Disordered" evidence="1">
    <location>
        <begin position="1"/>
        <end position="26"/>
    </location>
</feature>
<dbReference type="InterPro" id="IPR013103">
    <property type="entry name" value="RVT_2"/>
</dbReference>
<feature type="region of interest" description="Disordered" evidence="1">
    <location>
        <begin position="70"/>
        <end position="104"/>
    </location>
</feature>
<evidence type="ECO:0000313" key="3">
    <source>
        <dbReference type="EMBL" id="VFU50450.1"/>
    </source>
</evidence>
<feature type="domain" description="Reverse transcriptase Ty1/copia-type" evidence="2">
    <location>
        <begin position="182"/>
        <end position="261"/>
    </location>
</feature>
<evidence type="ECO:0000259" key="2">
    <source>
        <dbReference type="Pfam" id="PF07727"/>
    </source>
</evidence>
<feature type="compositionally biased region" description="Basic and acidic residues" evidence="1">
    <location>
        <begin position="70"/>
        <end position="84"/>
    </location>
</feature>
<accession>A0A6N2MA72</accession>